<proteinExistence type="predicted"/>
<sequence length="40" mass="4522">MSVETTTLLLLLGGALFLLVRYGRRAPAAVRVSVRPRRRR</sequence>
<reference evidence="2" key="1">
    <citation type="journal article" date="2019" name="Int. J. Syst. Evol. Microbiol.">
        <title>The Global Catalogue of Microorganisms (GCM) 10K type strain sequencing project: providing services to taxonomists for standard genome sequencing and annotation.</title>
        <authorList>
            <consortium name="The Broad Institute Genomics Platform"/>
            <consortium name="The Broad Institute Genome Sequencing Center for Infectious Disease"/>
            <person name="Wu L."/>
            <person name="Ma J."/>
        </authorList>
    </citation>
    <scope>NUCLEOTIDE SEQUENCE [LARGE SCALE GENOMIC DNA]</scope>
    <source>
        <strain evidence="2">CCUG 30340</strain>
    </source>
</reference>
<evidence type="ECO:0000313" key="1">
    <source>
        <dbReference type="EMBL" id="MFC4821764.1"/>
    </source>
</evidence>
<dbReference type="Proteomes" id="UP001595886">
    <property type="component" value="Unassembled WGS sequence"/>
</dbReference>
<gene>
    <name evidence="1" type="ORF">ACFO6Q_15660</name>
</gene>
<evidence type="ECO:0000313" key="2">
    <source>
        <dbReference type="Proteomes" id="UP001595886"/>
    </source>
</evidence>
<dbReference type="EMBL" id="JBHSHD010000010">
    <property type="protein sequence ID" value="MFC4821764.1"/>
    <property type="molecule type" value="Genomic_DNA"/>
</dbReference>
<name>A0ABV9R1U8_9GAMM</name>
<evidence type="ECO:0008006" key="3">
    <source>
        <dbReference type="Google" id="ProtNLM"/>
    </source>
</evidence>
<dbReference type="RefSeq" id="WP_380022034.1">
    <property type="nucleotide sequence ID" value="NZ_JBHSHD010000010.1"/>
</dbReference>
<organism evidence="1 2">
    <name type="scientific">Dokdonella ginsengisoli</name>
    <dbReference type="NCBI Taxonomy" id="363846"/>
    <lineage>
        <taxon>Bacteria</taxon>
        <taxon>Pseudomonadati</taxon>
        <taxon>Pseudomonadota</taxon>
        <taxon>Gammaproteobacteria</taxon>
        <taxon>Lysobacterales</taxon>
        <taxon>Rhodanobacteraceae</taxon>
        <taxon>Dokdonella</taxon>
    </lineage>
</organism>
<comment type="caution">
    <text evidence="1">The sequence shown here is derived from an EMBL/GenBank/DDBJ whole genome shotgun (WGS) entry which is preliminary data.</text>
</comment>
<accession>A0ABV9R1U8</accession>
<protein>
    <recommendedName>
        <fullName evidence="3">LPXTG cell wall anchor domain-containing protein</fullName>
    </recommendedName>
</protein>
<keyword evidence="2" id="KW-1185">Reference proteome</keyword>